<comment type="similarity">
    <text evidence="2 5">Belongs to the UDP-glycosyltransferase family.</text>
</comment>
<reference evidence="7" key="1">
    <citation type="journal article" date="2023" name="Plant Biotechnol. J.">
        <title>Chromosome-level wild Hevea brasiliensis genome provides new tools for genomic-assisted breeding and valuable loci to elevate rubber yield.</title>
        <authorList>
            <person name="Cheng H."/>
            <person name="Song X."/>
            <person name="Hu Y."/>
            <person name="Wu T."/>
            <person name="Yang Q."/>
            <person name="An Z."/>
            <person name="Feng S."/>
            <person name="Deng Z."/>
            <person name="Wu W."/>
            <person name="Zeng X."/>
            <person name="Tu M."/>
            <person name="Wang X."/>
            <person name="Huang H."/>
        </authorList>
    </citation>
    <scope>NUCLEOTIDE SEQUENCE</scope>
    <source>
        <strain evidence="7">MT/VB/25A 57/8</strain>
    </source>
</reference>
<comment type="caution">
    <text evidence="7">The sequence shown here is derived from an EMBL/GenBank/DDBJ whole genome shotgun (WGS) entry which is preliminary data.</text>
</comment>
<evidence type="ECO:0000313" key="8">
    <source>
        <dbReference type="Proteomes" id="UP001174677"/>
    </source>
</evidence>
<comment type="pathway">
    <text evidence="1">Pigment biosynthesis; anthocyanin biosynthesis.</text>
</comment>
<dbReference type="CDD" id="cd03784">
    <property type="entry name" value="GT1_Gtf-like"/>
    <property type="match status" value="1"/>
</dbReference>
<dbReference type="InterPro" id="IPR002213">
    <property type="entry name" value="UDP_glucos_trans"/>
</dbReference>
<protein>
    <recommendedName>
        <fullName evidence="6">Glycosyltransferase</fullName>
        <ecNumber evidence="6">2.4.1.-</ecNumber>
    </recommendedName>
</protein>
<dbReference type="Gene3D" id="3.40.50.2000">
    <property type="entry name" value="Glycogen Phosphorylase B"/>
    <property type="match status" value="2"/>
</dbReference>
<sequence length="459" mass="51921">MERIQGAAETHVLILPFPIQGHINPMLQFSKRVACKGVKVTLITFSDKQFTKGEDGLVSFESISNTSEESRKDMGVDDRMKKFQDTVRVKLPEIVAKHGESGFPVSCLIYDSMMPWALELARKIGISPASFFTQSCAVCAIYYAVHEGKLNIPIDDQASVSLEGMPPIEVYDLPSFVYDMDKYPGALSHLASQFLNIGEVDWIFYNTFDILEEEVVSRMESKCPIRLIGPTIPSMYLDKRLEDDKDYGLNLFQPNTETCMEWLDTKETCSVVYVAFGSIAALGEKQMEELAQGLNMSNYYFLWVVRESEEKKIPRKFVQETSEKGLLVTWCPQLRVLAHRSVGCFMTHCGWNSTLEALSLEVPMVAMPQWTDQPTNAKFVADVWKVGVRVKVDAEGTVRKEEIEKCLRQVMEGETANEIRKNSQNWKKLAKEAVEEGGSSDKNIEKFVEELKCSSNVTK</sequence>
<keyword evidence="3 5" id="KW-0808">Transferase</keyword>
<dbReference type="SUPFAM" id="SSF53756">
    <property type="entry name" value="UDP-Glycosyltransferase/glycogen phosphorylase"/>
    <property type="match status" value="1"/>
</dbReference>
<dbReference type="Proteomes" id="UP001174677">
    <property type="component" value="Chromosome 2"/>
</dbReference>
<evidence type="ECO:0000256" key="5">
    <source>
        <dbReference type="RuleBase" id="RU003718"/>
    </source>
</evidence>
<proteinExistence type="inferred from homology"/>
<comment type="catalytic activity">
    <reaction evidence="4">
        <text>an anthocyanidin + UDP-alpha-D-glucose + H(+) = an anthocyanidin 3-O-beta-D-glucoside + UDP</text>
        <dbReference type="Rhea" id="RHEA:20093"/>
        <dbReference type="ChEBI" id="CHEBI:15378"/>
        <dbReference type="ChEBI" id="CHEBI:16307"/>
        <dbReference type="ChEBI" id="CHEBI:58223"/>
        <dbReference type="ChEBI" id="CHEBI:58885"/>
        <dbReference type="ChEBI" id="CHEBI:143576"/>
        <dbReference type="EC" id="2.4.1.115"/>
    </reaction>
</comment>
<dbReference type="PANTHER" id="PTHR11926">
    <property type="entry name" value="GLUCOSYL/GLUCURONOSYL TRANSFERASES"/>
    <property type="match status" value="1"/>
</dbReference>
<evidence type="ECO:0000256" key="6">
    <source>
        <dbReference type="RuleBase" id="RU362057"/>
    </source>
</evidence>
<dbReference type="InterPro" id="IPR035595">
    <property type="entry name" value="UDP_glycos_trans_CS"/>
</dbReference>
<dbReference type="PROSITE" id="PS00375">
    <property type="entry name" value="UDPGT"/>
    <property type="match status" value="1"/>
</dbReference>
<keyword evidence="8" id="KW-1185">Reference proteome</keyword>
<dbReference type="PANTHER" id="PTHR11926:SF1560">
    <property type="entry name" value="UDP-GLYCOSYLTRANSFERASE 74E1-RELATED"/>
    <property type="match status" value="1"/>
</dbReference>
<accession>A0ABQ9N4N2</accession>
<dbReference type="Pfam" id="PF00201">
    <property type="entry name" value="UDPGT"/>
    <property type="match status" value="1"/>
</dbReference>
<name>A0ABQ9N4N2_HEVBR</name>
<keyword evidence="5" id="KW-0328">Glycosyltransferase</keyword>
<evidence type="ECO:0000256" key="3">
    <source>
        <dbReference type="ARBA" id="ARBA00022679"/>
    </source>
</evidence>
<organism evidence="7 8">
    <name type="scientific">Hevea brasiliensis</name>
    <name type="common">Para rubber tree</name>
    <name type="synonym">Siphonia brasiliensis</name>
    <dbReference type="NCBI Taxonomy" id="3981"/>
    <lineage>
        <taxon>Eukaryota</taxon>
        <taxon>Viridiplantae</taxon>
        <taxon>Streptophyta</taxon>
        <taxon>Embryophyta</taxon>
        <taxon>Tracheophyta</taxon>
        <taxon>Spermatophyta</taxon>
        <taxon>Magnoliopsida</taxon>
        <taxon>eudicotyledons</taxon>
        <taxon>Gunneridae</taxon>
        <taxon>Pentapetalae</taxon>
        <taxon>rosids</taxon>
        <taxon>fabids</taxon>
        <taxon>Malpighiales</taxon>
        <taxon>Euphorbiaceae</taxon>
        <taxon>Crotonoideae</taxon>
        <taxon>Micrandreae</taxon>
        <taxon>Hevea</taxon>
    </lineage>
</organism>
<dbReference type="EC" id="2.4.1.-" evidence="6"/>
<evidence type="ECO:0000256" key="4">
    <source>
        <dbReference type="ARBA" id="ARBA00047606"/>
    </source>
</evidence>
<evidence type="ECO:0000256" key="1">
    <source>
        <dbReference type="ARBA" id="ARBA00004935"/>
    </source>
</evidence>
<gene>
    <name evidence="7" type="ORF">P3X46_002711</name>
</gene>
<evidence type="ECO:0000256" key="2">
    <source>
        <dbReference type="ARBA" id="ARBA00009995"/>
    </source>
</evidence>
<evidence type="ECO:0000313" key="7">
    <source>
        <dbReference type="EMBL" id="KAJ9187226.1"/>
    </source>
</evidence>
<dbReference type="EMBL" id="JARPOI010000002">
    <property type="protein sequence ID" value="KAJ9187226.1"/>
    <property type="molecule type" value="Genomic_DNA"/>
</dbReference>